<name>A0A5B9N6W8_9CAUD</name>
<dbReference type="Proteomes" id="UP000325277">
    <property type="component" value="Segment"/>
</dbReference>
<dbReference type="EMBL" id="MK903280">
    <property type="protein sequence ID" value="QEG09724.1"/>
    <property type="molecule type" value="Genomic_DNA"/>
</dbReference>
<gene>
    <name evidence="1" type="ORF">CPT_Ponderosa_007</name>
</gene>
<protein>
    <submittedName>
        <fullName evidence="1">Uncharacterized protein</fullName>
    </submittedName>
</protein>
<evidence type="ECO:0000313" key="2">
    <source>
        <dbReference type="Proteomes" id="UP000325277"/>
    </source>
</evidence>
<evidence type="ECO:0000313" key="1">
    <source>
        <dbReference type="EMBL" id="QEG09724.1"/>
    </source>
</evidence>
<reference evidence="2" key="1">
    <citation type="submission" date="2019-05" db="EMBL/GenBank/DDBJ databases">
        <title>The Complete Genome of Stenotrophomonas maltophilia Podophage Ponderosa.</title>
        <authorList>
            <person name="Marquez A."/>
            <person name="Newkirk H."/>
            <person name="Moreland R."/>
            <person name="Gonzalez C."/>
            <person name="Liu M."/>
            <person name="Ramsey J."/>
        </authorList>
    </citation>
    <scope>NUCLEOTIDE SEQUENCE [LARGE SCALE GENOMIC DNA]</scope>
</reference>
<accession>A0A5B9N6W8</accession>
<sequence length="77" mass="8527">MICSLVSTVHCASSLLGGRSLTSSACVTAMSKPRIVWYPKRQVWCASRDALSLLYPEWKAYIGIVRDLNRANGRVVL</sequence>
<proteinExistence type="predicted"/>
<organism evidence="1 2">
    <name type="scientific">Stenotrophomonas phage Ponderosa</name>
    <dbReference type="NCBI Taxonomy" id="2591103"/>
    <lineage>
        <taxon>Viruses</taxon>
        <taxon>Duplodnaviria</taxon>
        <taxon>Heunggongvirae</taxon>
        <taxon>Uroviricota</taxon>
        <taxon>Caudoviricetes</taxon>
        <taxon>Autographivirales</taxon>
        <taxon>Autonotataviridae</taxon>
        <taxon>Gujervirinae</taxon>
        <taxon>Ponderosavirus</taxon>
        <taxon>Ponderosavirus ponderosa</taxon>
    </lineage>
</organism>
<keyword evidence="2" id="KW-1185">Reference proteome</keyword>